<feature type="signal peptide" evidence="4">
    <location>
        <begin position="1"/>
        <end position="23"/>
    </location>
</feature>
<dbReference type="Proteomes" id="UP000576152">
    <property type="component" value="Unassembled WGS sequence"/>
</dbReference>
<evidence type="ECO:0000256" key="1">
    <source>
        <dbReference type="ARBA" id="ARBA00004418"/>
    </source>
</evidence>
<keyword evidence="6" id="KW-1185">Reference proteome</keyword>
<evidence type="ECO:0000256" key="3">
    <source>
        <dbReference type="ARBA" id="ARBA00022764"/>
    </source>
</evidence>
<evidence type="ECO:0000313" key="6">
    <source>
        <dbReference type="Proteomes" id="UP000576152"/>
    </source>
</evidence>
<evidence type="ECO:0000256" key="4">
    <source>
        <dbReference type="SAM" id="SignalP"/>
    </source>
</evidence>
<comment type="caution">
    <text evidence="5">The sequence shown here is derived from an EMBL/GenBank/DDBJ whole genome shotgun (WGS) entry which is preliminary data.</text>
</comment>
<keyword evidence="2 4" id="KW-0732">Signal</keyword>
<gene>
    <name evidence="5" type="ORF">FHS00_002685</name>
</gene>
<accession>A0ABR6HRU5</accession>
<sequence>MHTKTKLLAAGTLAALLATTATAQETTLRLGSHLAATAPGVAEGSQVLADRIGELSGGNVKVDIFPGEQAGKALQMYDLVKAGAVDIGTVATGYVSSDKLPLIGVLELPGLASSTCAVTEAMFELGAEGGLIYENELKPNGIRVLAYMPYPPYGPAVSRRDIEQVSDLQGLKMRNAGGMMEHTVVALGGVPVKMSAPEVFQALQRGTIDSVLFSFLSVASYDLQTVAEHGTTGYSFGTPGDLLIMSERRFNSMSEDEQNALIEAGRDASMHWCSYVDQVESDHIEEMREAGLDLHVWTDEQVAELNEKTASVTEEWAAQLDGRGKPATEVIEAFRAALAD</sequence>
<proteinExistence type="predicted"/>
<reference evidence="5 6" key="1">
    <citation type="submission" date="2020-08" db="EMBL/GenBank/DDBJ databases">
        <title>Genomic Encyclopedia of Type Strains, Phase III (KMG-III): the genomes of soil and plant-associated and newly described type strains.</title>
        <authorList>
            <person name="Whitman W."/>
        </authorList>
    </citation>
    <scope>NUCLEOTIDE SEQUENCE [LARGE SCALE GENOMIC DNA]</scope>
    <source>
        <strain evidence="5 6">CECT 8572</strain>
    </source>
</reference>
<dbReference type="InterPro" id="IPR018389">
    <property type="entry name" value="DctP_fam"/>
</dbReference>
<feature type="chain" id="PRO_5046148512" evidence="4">
    <location>
        <begin position="24"/>
        <end position="340"/>
    </location>
</feature>
<dbReference type="EMBL" id="JACIBX010000010">
    <property type="protein sequence ID" value="MBB3713084.1"/>
    <property type="molecule type" value="Genomic_DNA"/>
</dbReference>
<dbReference type="InterPro" id="IPR038404">
    <property type="entry name" value="TRAP_DctP_sf"/>
</dbReference>
<organism evidence="5 6">
    <name type="scientific">Limimaricola variabilis</name>
    <dbReference type="NCBI Taxonomy" id="1492771"/>
    <lineage>
        <taxon>Bacteria</taxon>
        <taxon>Pseudomonadati</taxon>
        <taxon>Pseudomonadota</taxon>
        <taxon>Alphaproteobacteria</taxon>
        <taxon>Rhodobacterales</taxon>
        <taxon>Paracoccaceae</taxon>
        <taxon>Limimaricola</taxon>
    </lineage>
</organism>
<evidence type="ECO:0000256" key="2">
    <source>
        <dbReference type="ARBA" id="ARBA00022729"/>
    </source>
</evidence>
<protein>
    <submittedName>
        <fullName evidence="5">TRAP-type C4-dicarboxylate transport system substrate-binding protein</fullName>
    </submittedName>
</protein>
<comment type="subcellular location">
    <subcellularLocation>
        <location evidence="1">Periplasm</location>
    </subcellularLocation>
</comment>
<dbReference type="NCBIfam" id="NF037995">
    <property type="entry name" value="TRAP_S1"/>
    <property type="match status" value="1"/>
</dbReference>
<dbReference type="PANTHER" id="PTHR33376:SF15">
    <property type="entry name" value="BLL6794 PROTEIN"/>
    <property type="match status" value="1"/>
</dbReference>
<dbReference type="Gene3D" id="3.40.190.170">
    <property type="entry name" value="Bacterial extracellular solute-binding protein, family 7"/>
    <property type="match status" value="1"/>
</dbReference>
<dbReference type="RefSeq" id="WP_183474572.1">
    <property type="nucleotide sequence ID" value="NZ_JACIBX010000010.1"/>
</dbReference>
<name>A0ABR6HRU5_9RHOB</name>
<keyword evidence="3" id="KW-0574">Periplasm</keyword>
<evidence type="ECO:0000313" key="5">
    <source>
        <dbReference type="EMBL" id="MBB3713084.1"/>
    </source>
</evidence>
<dbReference type="Pfam" id="PF03480">
    <property type="entry name" value="DctP"/>
    <property type="match status" value="1"/>
</dbReference>
<dbReference type="PANTHER" id="PTHR33376">
    <property type="match status" value="1"/>
</dbReference>